<gene>
    <name evidence="5" type="primary">LOC102801009</name>
</gene>
<dbReference type="PANTHER" id="PTHR45632">
    <property type="entry name" value="LD33804P"/>
    <property type="match status" value="1"/>
</dbReference>
<dbReference type="Gene3D" id="2.120.10.80">
    <property type="entry name" value="Kelch-type beta propeller"/>
    <property type="match status" value="1"/>
</dbReference>
<feature type="domain" description="BTB" evidence="3">
    <location>
        <begin position="134"/>
        <end position="203"/>
    </location>
</feature>
<name>A0ABM0MGC1_SACKO</name>
<dbReference type="SMART" id="SM00875">
    <property type="entry name" value="BACK"/>
    <property type="match status" value="1"/>
</dbReference>
<keyword evidence="2" id="KW-0677">Repeat</keyword>
<dbReference type="InterPro" id="IPR011333">
    <property type="entry name" value="SKP1/BTB/POZ_sf"/>
</dbReference>
<dbReference type="Pfam" id="PF07707">
    <property type="entry name" value="BACK"/>
    <property type="match status" value="1"/>
</dbReference>
<dbReference type="SMART" id="SM00225">
    <property type="entry name" value="BTB"/>
    <property type="match status" value="1"/>
</dbReference>
<proteinExistence type="predicted"/>
<dbReference type="Gene3D" id="1.25.40.420">
    <property type="match status" value="1"/>
</dbReference>
<dbReference type="Proteomes" id="UP000694865">
    <property type="component" value="Unplaced"/>
</dbReference>
<evidence type="ECO:0000313" key="5">
    <source>
        <dbReference type="RefSeq" id="XP_006819062.1"/>
    </source>
</evidence>
<dbReference type="PANTHER" id="PTHR45632:SF3">
    <property type="entry name" value="KELCH-LIKE PROTEIN 32"/>
    <property type="match status" value="1"/>
</dbReference>
<dbReference type="RefSeq" id="XP_006819062.1">
    <property type="nucleotide sequence ID" value="XM_006818999.1"/>
</dbReference>
<keyword evidence="1" id="KW-0880">Kelch repeat</keyword>
<dbReference type="Gene3D" id="3.30.710.10">
    <property type="entry name" value="Potassium Channel Kv1.1, Chain A"/>
    <property type="match status" value="1"/>
</dbReference>
<dbReference type="GeneID" id="102801009"/>
<evidence type="ECO:0000259" key="3">
    <source>
        <dbReference type="PROSITE" id="PS50097"/>
    </source>
</evidence>
<dbReference type="SUPFAM" id="SSF54695">
    <property type="entry name" value="POZ domain"/>
    <property type="match status" value="1"/>
</dbReference>
<evidence type="ECO:0000313" key="4">
    <source>
        <dbReference type="Proteomes" id="UP000694865"/>
    </source>
</evidence>
<evidence type="ECO:0000256" key="1">
    <source>
        <dbReference type="ARBA" id="ARBA00022441"/>
    </source>
</evidence>
<dbReference type="InterPro" id="IPR011705">
    <property type="entry name" value="BACK"/>
</dbReference>
<dbReference type="InterPro" id="IPR000210">
    <property type="entry name" value="BTB/POZ_dom"/>
</dbReference>
<dbReference type="SUPFAM" id="SSF117281">
    <property type="entry name" value="Kelch motif"/>
    <property type="match status" value="1"/>
</dbReference>
<dbReference type="InterPro" id="IPR015915">
    <property type="entry name" value="Kelch-typ_b-propeller"/>
</dbReference>
<dbReference type="PROSITE" id="PS50097">
    <property type="entry name" value="BTB"/>
    <property type="match status" value="1"/>
</dbReference>
<keyword evidence="4" id="KW-1185">Reference proteome</keyword>
<evidence type="ECO:0000256" key="2">
    <source>
        <dbReference type="ARBA" id="ARBA00022737"/>
    </source>
</evidence>
<reference evidence="5" key="1">
    <citation type="submission" date="2025-08" db="UniProtKB">
        <authorList>
            <consortium name="RefSeq"/>
        </authorList>
    </citation>
    <scope>IDENTIFICATION</scope>
    <source>
        <tissue evidence="5">Testes</tissue>
    </source>
</reference>
<dbReference type="Pfam" id="PF00651">
    <property type="entry name" value="BTB"/>
    <property type="match status" value="1"/>
</dbReference>
<organism evidence="4 5">
    <name type="scientific">Saccoglossus kowalevskii</name>
    <name type="common">Acorn worm</name>
    <dbReference type="NCBI Taxonomy" id="10224"/>
    <lineage>
        <taxon>Eukaryota</taxon>
        <taxon>Metazoa</taxon>
        <taxon>Hemichordata</taxon>
        <taxon>Enteropneusta</taxon>
        <taxon>Harrimaniidae</taxon>
        <taxon>Saccoglossus</taxon>
    </lineage>
</organism>
<protein>
    <submittedName>
        <fullName evidence="5">Kelch-like protein 26-like</fullName>
    </submittedName>
</protein>
<sequence length="483" mass="54541">MVWCGTACLDENIFIVGGSKKLSELGEYQDVNLVQCFVTKESSWYTVAKLPVGYSGAECCSLKLPQNRPIRQEFSPIEEDGFAPPNLKLDAIHESAEPPPDYFAANNGSSTVIVKYFYQLLSGLNELRISGSLADVVLVAEDKKFYSHKAVLASCSDYFRAMFTGGMKESTTKQPEIQLHGVSAGGLATVLSFLYTTELNLSHSNFESVLTAASHFQMETALDFCVNYLQSELGVENFLDLSNAATMYSLLDRFVDDERTMDKFMLTATKDIDQIMELSVYQMNTFLKSDKLSLYPPLQVFSVFLKWVQYDPENRQQGASLLVKHINFCRMSPEDVIDHVQSVDFMVDGVNCRTHLLEAMKFHALPYHIIDDDCLPCDEEVLLATSGVAGNPYSCSQMYYFDGELSDWQVLTDMPMEHIAYSVTALDNFLYIAGGEDHDCYETDPMGCEYTSDAVYRYDPRFNRDICMQWVAGMHYCETGWFQ</sequence>
<accession>A0ABM0MGC1</accession>